<dbReference type="OrthoDB" id="9792139at2"/>
<keyword evidence="5" id="KW-0998">Cell outer membrane</keyword>
<evidence type="ECO:0000313" key="9">
    <source>
        <dbReference type="Proteomes" id="UP000011058"/>
    </source>
</evidence>
<dbReference type="KEGG" id="fae:FAES_1549"/>
<name>I0K606_9BACT</name>
<accession>I0K606</accession>
<sequence>MKKYVLLLLLLSGCRDYLNEELRGDYSEESFYQNERQAVLAVNAAYQPLSFSSDNNRLWVFGDVASDDAAKGGDPGDQADIGLVDDFQVFPNNGPVETQWAQFYEGVARTNRILARIPQIPTANITPAVRDRLLGEARFLRALYYFYLVNIYGPIPVSLEPRNPDQLQITQSPVADVYANAIEPDLREAVRLLPVTLAGADLGRATKGAANALLARASLYQGKWQQAFDAAQAVISSGQYDLLPLYAQNFQITGRNSRESVFSVQHLTGQVPFQGNRLNQWFAPRSGENGYFFDAPTTAFVNEFEKNTAGVVDPRLDYTVGRQGGRWVNGEAFDPSWSPTGYLNKKHVQPLAEVPVSLKGDGNLNYVLIRYADVLLMAAEALNELNRPAEAIPLVNRVRKRARESYLNDPTLRPTTGTAAVPTGLLPDLGSISQGNLREAIRHERRVELGFEFHRWFDLMRYGKDYAQNALRDKPNFNYDRNRYFPIPQSERDTNKALKF</sequence>
<dbReference type="EMBL" id="HE796683">
    <property type="protein sequence ID" value="CCG99559.1"/>
    <property type="molecule type" value="Genomic_DNA"/>
</dbReference>
<dbReference type="Pfam" id="PF07980">
    <property type="entry name" value="SusD_RagB"/>
    <property type="match status" value="1"/>
</dbReference>
<dbReference type="InterPro" id="IPR033985">
    <property type="entry name" value="SusD-like_N"/>
</dbReference>
<comment type="similarity">
    <text evidence="2">Belongs to the SusD family.</text>
</comment>
<dbReference type="Proteomes" id="UP000011058">
    <property type="component" value="Chromosome"/>
</dbReference>
<keyword evidence="4" id="KW-0472">Membrane</keyword>
<feature type="domain" description="SusD-like N-terminal" evidence="7">
    <location>
        <begin position="91"/>
        <end position="218"/>
    </location>
</feature>
<keyword evidence="9" id="KW-1185">Reference proteome</keyword>
<evidence type="ECO:0000256" key="3">
    <source>
        <dbReference type="ARBA" id="ARBA00022729"/>
    </source>
</evidence>
<dbReference type="GO" id="GO:0009279">
    <property type="term" value="C:cell outer membrane"/>
    <property type="evidence" value="ECO:0007669"/>
    <property type="project" value="UniProtKB-SubCell"/>
</dbReference>
<dbReference type="STRING" id="1166018.FAES_1549"/>
<dbReference type="PATRIC" id="fig|1166018.3.peg.3284"/>
<dbReference type="AlphaFoldDB" id="I0K606"/>
<dbReference type="Gene3D" id="1.25.40.390">
    <property type="match status" value="1"/>
</dbReference>
<feature type="domain" description="RagB/SusD" evidence="6">
    <location>
        <begin position="259"/>
        <end position="498"/>
    </location>
</feature>
<evidence type="ECO:0000256" key="4">
    <source>
        <dbReference type="ARBA" id="ARBA00023136"/>
    </source>
</evidence>
<reference evidence="8 9" key="1">
    <citation type="journal article" date="2012" name="J. Bacteriol.">
        <title>Genome Sequence of Fibrella aestuarina BUZ 2T, a Filamentous Marine Bacterium.</title>
        <authorList>
            <person name="Filippini M."/>
            <person name="Qi W."/>
            <person name="Blom J."/>
            <person name="Goesmann A."/>
            <person name="Smits T.H."/>
            <person name="Bagheri H.C."/>
        </authorList>
    </citation>
    <scope>NUCLEOTIDE SEQUENCE [LARGE SCALE GENOMIC DNA]</scope>
    <source>
        <strain evidence="9">BUZ 2T</strain>
    </source>
</reference>
<organism evidence="8 9">
    <name type="scientific">Fibrella aestuarina BUZ 2</name>
    <dbReference type="NCBI Taxonomy" id="1166018"/>
    <lineage>
        <taxon>Bacteria</taxon>
        <taxon>Pseudomonadati</taxon>
        <taxon>Bacteroidota</taxon>
        <taxon>Cytophagia</taxon>
        <taxon>Cytophagales</taxon>
        <taxon>Spirosomataceae</taxon>
        <taxon>Fibrella</taxon>
    </lineage>
</organism>
<dbReference type="HOGENOM" id="CLU_015553_1_4_10"/>
<evidence type="ECO:0000256" key="2">
    <source>
        <dbReference type="ARBA" id="ARBA00006275"/>
    </source>
</evidence>
<evidence type="ECO:0000313" key="8">
    <source>
        <dbReference type="EMBL" id="CCG99559.1"/>
    </source>
</evidence>
<comment type="subcellular location">
    <subcellularLocation>
        <location evidence="1">Cell outer membrane</location>
    </subcellularLocation>
</comment>
<gene>
    <name evidence="8" type="ORF">FAES_1549</name>
</gene>
<proteinExistence type="inferred from homology"/>
<evidence type="ECO:0000256" key="5">
    <source>
        <dbReference type="ARBA" id="ARBA00023237"/>
    </source>
</evidence>
<keyword evidence="3" id="KW-0732">Signal</keyword>
<dbReference type="eggNOG" id="COG0702">
    <property type="taxonomic scope" value="Bacteria"/>
</dbReference>
<evidence type="ECO:0000259" key="7">
    <source>
        <dbReference type="Pfam" id="PF14322"/>
    </source>
</evidence>
<evidence type="ECO:0000259" key="6">
    <source>
        <dbReference type="Pfam" id="PF07980"/>
    </source>
</evidence>
<dbReference type="InterPro" id="IPR012944">
    <property type="entry name" value="SusD_RagB_dom"/>
</dbReference>
<dbReference type="RefSeq" id="WP_015330658.1">
    <property type="nucleotide sequence ID" value="NC_020054.1"/>
</dbReference>
<dbReference type="InterPro" id="IPR011990">
    <property type="entry name" value="TPR-like_helical_dom_sf"/>
</dbReference>
<evidence type="ECO:0000256" key="1">
    <source>
        <dbReference type="ARBA" id="ARBA00004442"/>
    </source>
</evidence>
<dbReference type="CDD" id="cd08977">
    <property type="entry name" value="SusD"/>
    <property type="match status" value="1"/>
</dbReference>
<protein>
    <submittedName>
        <fullName evidence="8">RagB/SusD domain protein</fullName>
    </submittedName>
</protein>
<dbReference type="Pfam" id="PF14322">
    <property type="entry name" value="SusD-like_3"/>
    <property type="match status" value="1"/>
</dbReference>
<dbReference type="SUPFAM" id="SSF48452">
    <property type="entry name" value="TPR-like"/>
    <property type="match status" value="1"/>
</dbReference>